<dbReference type="InterPro" id="IPR042222">
    <property type="entry name" value="Dynein_2_N"/>
</dbReference>
<evidence type="ECO:0000256" key="2">
    <source>
        <dbReference type="ARBA" id="ARBA00022490"/>
    </source>
</evidence>
<evidence type="ECO:0000256" key="3">
    <source>
        <dbReference type="ARBA" id="ARBA00022701"/>
    </source>
</evidence>
<dbReference type="AlphaFoldDB" id="A0A182SN07"/>
<keyword evidence="5" id="KW-0067">ATP-binding</keyword>
<evidence type="ECO:0000256" key="12">
    <source>
        <dbReference type="SAM" id="Coils"/>
    </source>
</evidence>
<evidence type="ECO:0000259" key="13">
    <source>
        <dbReference type="Pfam" id="PF08393"/>
    </source>
</evidence>
<protein>
    <recommendedName>
        <fullName evidence="13">Dynein heavy chain linker domain-containing protein</fullName>
    </recommendedName>
</protein>
<evidence type="ECO:0000256" key="8">
    <source>
        <dbReference type="ARBA" id="ARBA00023069"/>
    </source>
</evidence>
<evidence type="ECO:0000313" key="15">
    <source>
        <dbReference type="Proteomes" id="UP000075901"/>
    </source>
</evidence>
<dbReference type="FunFam" id="1.10.287.2620:FF:000002">
    <property type="entry name" value="Dynein heavy chain 2, axonemal"/>
    <property type="match status" value="1"/>
</dbReference>
<comment type="subcellular location">
    <subcellularLocation>
        <location evidence="1">Cytoplasm</location>
        <location evidence="1">Cytoskeleton</location>
        <location evidence="1">Cilium axoneme</location>
    </subcellularLocation>
</comment>
<dbReference type="Pfam" id="PF08393">
    <property type="entry name" value="DHC_N2"/>
    <property type="match status" value="1"/>
</dbReference>
<dbReference type="VEuPathDB" id="VectorBase:AMAM010012"/>
<dbReference type="Gene3D" id="1.10.287.2620">
    <property type="match status" value="1"/>
</dbReference>
<keyword evidence="4" id="KW-0547">Nucleotide-binding</keyword>
<evidence type="ECO:0000256" key="6">
    <source>
        <dbReference type="ARBA" id="ARBA00023017"/>
    </source>
</evidence>
<feature type="coiled-coil region" evidence="12">
    <location>
        <begin position="36"/>
        <end position="63"/>
    </location>
</feature>
<reference evidence="15" key="1">
    <citation type="submission" date="2013-09" db="EMBL/GenBank/DDBJ databases">
        <title>The Genome Sequence of Anopheles maculatus species B.</title>
        <authorList>
            <consortium name="The Broad Institute Genomics Platform"/>
            <person name="Neafsey D.E."/>
            <person name="Besansky N."/>
            <person name="Howell P."/>
            <person name="Walton C."/>
            <person name="Young S.K."/>
            <person name="Zeng Q."/>
            <person name="Gargeya S."/>
            <person name="Fitzgerald M."/>
            <person name="Haas B."/>
            <person name="Abouelleil A."/>
            <person name="Allen A.W."/>
            <person name="Alvarado L."/>
            <person name="Arachchi H.M."/>
            <person name="Berlin A.M."/>
            <person name="Chapman S.B."/>
            <person name="Gainer-Dewar J."/>
            <person name="Goldberg J."/>
            <person name="Griggs A."/>
            <person name="Gujja S."/>
            <person name="Hansen M."/>
            <person name="Howarth C."/>
            <person name="Imamovic A."/>
            <person name="Ireland A."/>
            <person name="Larimer J."/>
            <person name="McCowan C."/>
            <person name="Murphy C."/>
            <person name="Pearson M."/>
            <person name="Poon T.W."/>
            <person name="Priest M."/>
            <person name="Roberts A."/>
            <person name="Saif S."/>
            <person name="Shea T."/>
            <person name="Sisk P."/>
            <person name="Sykes S."/>
            <person name="Wortman J."/>
            <person name="Nusbaum C."/>
            <person name="Birren B."/>
        </authorList>
    </citation>
    <scope>NUCLEOTIDE SEQUENCE [LARGE SCALE GENOMIC DNA]</scope>
    <source>
        <strain evidence="15">maculatus3</strain>
    </source>
</reference>
<keyword evidence="15" id="KW-1185">Reference proteome</keyword>
<dbReference type="PANTHER" id="PTHR45703:SF1">
    <property type="entry name" value="DYNEINS HEAVY CHAIN"/>
    <property type="match status" value="1"/>
</dbReference>
<feature type="domain" description="Dynein heavy chain linker" evidence="13">
    <location>
        <begin position="78"/>
        <end position="418"/>
    </location>
</feature>
<dbReference type="EnsemblMetazoa" id="AMAM010012-RA">
    <property type="protein sequence ID" value="AMAM010012-PA"/>
    <property type="gene ID" value="AMAM010012"/>
</dbReference>
<name>A0A182SN07_9DIPT</name>
<organism evidence="14 15">
    <name type="scientific">Anopheles maculatus</name>
    <dbReference type="NCBI Taxonomy" id="74869"/>
    <lineage>
        <taxon>Eukaryota</taxon>
        <taxon>Metazoa</taxon>
        <taxon>Ecdysozoa</taxon>
        <taxon>Arthropoda</taxon>
        <taxon>Hexapoda</taxon>
        <taxon>Insecta</taxon>
        <taxon>Pterygota</taxon>
        <taxon>Neoptera</taxon>
        <taxon>Endopterygota</taxon>
        <taxon>Diptera</taxon>
        <taxon>Nematocera</taxon>
        <taxon>Culicoidea</taxon>
        <taxon>Culicidae</taxon>
        <taxon>Anophelinae</taxon>
        <taxon>Anopheles</taxon>
        <taxon>Anopheles maculatus group</taxon>
    </lineage>
</organism>
<dbReference type="GO" id="GO:0005874">
    <property type="term" value="C:microtubule"/>
    <property type="evidence" value="ECO:0007669"/>
    <property type="project" value="UniProtKB-KW"/>
</dbReference>
<dbReference type="Proteomes" id="UP000075901">
    <property type="component" value="Unassembled WGS sequence"/>
</dbReference>
<dbReference type="GO" id="GO:0045505">
    <property type="term" value="F:dynein intermediate chain binding"/>
    <property type="evidence" value="ECO:0007669"/>
    <property type="project" value="InterPro"/>
</dbReference>
<dbReference type="Gene3D" id="3.20.180.20">
    <property type="entry name" value="Dynein heavy chain, N-terminal domain 2"/>
    <property type="match status" value="1"/>
</dbReference>
<dbReference type="InterPro" id="IPR042228">
    <property type="entry name" value="Dynein_linker_3"/>
</dbReference>
<dbReference type="InterPro" id="IPR026983">
    <property type="entry name" value="DHC"/>
</dbReference>
<keyword evidence="3" id="KW-0493">Microtubule</keyword>
<dbReference type="GO" id="GO:0007018">
    <property type="term" value="P:microtubule-based movement"/>
    <property type="evidence" value="ECO:0007669"/>
    <property type="project" value="InterPro"/>
</dbReference>
<evidence type="ECO:0000256" key="5">
    <source>
        <dbReference type="ARBA" id="ARBA00022840"/>
    </source>
</evidence>
<keyword evidence="9" id="KW-0505">Motor protein</keyword>
<dbReference type="PANTHER" id="PTHR45703">
    <property type="entry name" value="DYNEIN HEAVY CHAIN"/>
    <property type="match status" value="1"/>
</dbReference>
<proteinExistence type="predicted"/>
<keyword evidence="7 12" id="KW-0175">Coiled coil</keyword>
<dbReference type="InterPro" id="IPR013602">
    <property type="entry name" value="Dynein_heavy_linker"/>
</dbReference>
<evidence type="ECO:0000256" key="1">
    <source>
        <dbReference type="ARBA" id="ARBA00004430"/>
    </source>
</evidence>
<dbReference type="FunFam" id="1.20.140.100:FF:000004">
    <property type="entry name" value="Dynein axonemal heavy chain 6"/>
    <property type="match status" value="1"/>
</dbReference>
<keyword evidence="10" id="KW-0206">Cytoskeleton</keyword>
<dbReference type="GO" id="GO:0051959">
    <property type="term" value="F:dynein light intermediate chain binding"/>
    <property type="evidence" value="ECO:0007669"/>
    <property type="project" value="InterPro"/>
</dbReference>
<dbReference type="GO" id="GO:0005930">
    <property type="term" value="C:axoneme"/>
    <property type="evidence" value="ECO:0007669"/>
    <property type="project" value="UniProtKB-SubCell"/>
</dbReference>
<evidence type="ECO:0000256" key="11">
    <source>
        <dbReference type="ARBA" id="ARBA00023273"/>
    </source>
</evidence>
<keyword evidence="2" id="KW-0963">Cytoplasm</keyword>
<keyword evidence="6" id="KW-0243">Dynein</keyword>
<keyword evidence="11" id="KW-0966">Cell projection</keyword>
<dbReference type="Gene3D" id="1.20.140.100">
    <property type="entry name" value="Dynein heavy chain, N-terminal domain 2"/>
    <property type="match status" value="1"/>
</dbReference>
<accession>A0A182SN07</accession>
<evidence type="ECO:0000256" key="9">
    <source>
        <dbReference type="ARBA" id="ARBA00023175"/>
    </source>
</evidence>
<dbReference type="GO" id="GO:0005524">
    <property type="term" value="F:ATP binding"/>
    <property type="evidence" value="ECO:0007669"/>
    <property type="project" value="UniProtKB-KW"/>
</dbReference>
<evidence type="ECO:0000313" key="14">
    <source>
        <dbReference type="EnsemblMetazoa" id="AMAM010012-PA"/>
    </source>
</evidence>
<dbReference type="GO" id="GO:0030286">
    <property type="term" value="C:dynein complex"/>
    <property type="evidence" value="ECO:0007669"/>
    <property type="project" value="UniProtKB-KW"/>
</dbReference>
<evidence type="ECO:0000256" key="10">
    <source>
        <dbReference type="ARBA" id="ARBA00023212"/>
    </source>
</evidence>
<evidence type="ECO:0000256" key="4">
    <source>
        <dbReference type="ARBA" id="ARBA00022741"/>
    </source>
</evidence>
<evidence type="ECO:0000256" key="7">
    <source>
        <dbReference type="ARBA" id="ARBA00023054"/>
    </source>
</evidence>
<reference evidence="14" key="2">
    <citation type="submission" date="2020-05" db="UniProtKB">
        <authorList>
            <consortium name="EnsemblMetazoa"/>
        </authorList>
    </citation>
    <scope>IDENTIFICATION</scope>
    <source>
        <strain evidence="14">maculatus3</strain>
    </source>
</reference>
<sequence>EYQDALKRRIESFRRDLELFWHQVKEYDSWGDIKNLQKYKKKATALDNKLVAAMDKIDHINEEETAYGWELSQYPTRKQCHDKLAPYKQLYDAGQEFMDKHDLWMHSQVGSHDPEQIDDTVGTLYRTVYKLEKHFSDSYQTQRLAHDIKTRIDQFKTHMPIVQTLGNPGMKERHWEQVSEIIGFPIRISAELTLERVIDYGLDDYIQRFETISESATKENNLEKAMIKMVNEWSDMAFVVLPYRDTGTYILSAIDDIQVLLDDHIIKTQTMKSSLYIKPFEKDIIAWEKKLMLLQDILDDWLKVQATWMYLEPIFSSPDIQSQMPEEGRRFSAVDKIWKDLMKSVQADTKVLVVLEIDKMSEKLKKSYGLLEIIQKGLNEYLEKKRLYFPRFFFLSNDELLEILSETKDPTRVQPHLK</sequence>
<keyword evidence="8" id="KW-0969">Cilium</keyword>